<feature type="compositionally biased region" description="Basic and acidic residues" evidence="1">
    <location>
        <begin position="40"/>
        <end position="103"/>
    </location>
</feature>
<evidence type="ECO:0000313" key="3">
    <source>
        <dbReference type="EMBL" id="ETE69603.1"/>
    </source>
</evidence>
<feature type="signal peptide" evidence="2">
    <location>
        <begin position="1"/>
        <end position="19"/>
    </location>
</feature>
<evidence type="ECO:0000256" key="1">
    <source>
        <dbReference type="SAM" id="MobiDB-lite"/>
    </source>
</evidence>
<proteinExistence type="predicted"/>
<dbReference type="Proteomes" id="UP000018936">
    <property type="component" value="Unassembled WGS sequence"/>
</dbReference>
<feature type="compositionally biased region" description="Basic residues" evidence="1">
    <location>
        <begin position="104"/>
        <end position="128"/>
    </location>
</feature>
<sequence>MSLLVLLLIKLLDLPNSCSRSSRVLGMRFRGKAHSLYISDREGEEREEKRERKGGREEERKGGRDREREEERRRREREEEREKGRKRGGEKGREGEKEGGRERGRGRRRRRERKGRRRRSERRRRRRGEGREGKGHFHARRKTAKSLPLRSVAPHCQDLLRPTRKWVPTLAAFGHGSLFRRGGILPLAPNRFTPTSIWARPPAPALSCALCLFVRAQLIRRAEQFAAAQLFSSAAVEVVGFRCEDDMSGGGPLLKGTGLGWVAGPEREDFSALDGT</sequence>
<feature type="region of interest" description="Disordered" evidence="1">
    <location>
        <begin position="40"/>
        <end position="146"/>
    </location>
</feature>
<feature type="non-terminal residue" evidence="3">
    <location>
        <position position="1"/>
    </location>
</feature>
<organism evidence="3 4">
    <name type="scientific">Ophiophagus hannah</name>
    <name type="common">King cobra</name>
    <name type="synonym">Naja hannah</name>
    <dbReference type="NCBI Taxonomy" id="8665"/>
    <lineage>
        <taxon>Eukaryota</taxon>
        <taxon>Metazoa</taxon>
        <taxon>Chordata</taxon>
        <taxon>Craniata</taxon>
        <taxon>Vertebrata</taxon>
        <taxon>Euteleostomi</taxon>
        <taxon>Lepidosauria</taxon>
        <taxon>Squamata</taxon>
        <taxon>Bifurcata</taxon>
        <taxon>Unidentata</taxon>
        <taxon>Episquamata</taxon>
        <taxon>Toxicofera</taxon>
        <taxon>Serpentes</taxon>
        <taxon>Colubroidea</taxon>
        <taxon>Elapidae</taxon>
        <taxon>Elapinae</taxon>
        <taxon>Ophiophagus</taxon>
    </lineage>
</organism>
<evidence type="ECO:0000256" key="2">
    <source>
        <dbReference type="SAM" id="SignalP"/>
    </source>
</evidence>
<gene>
    <name evidence="3" type="primary">Srst</name>
    <name evidence="3" type="ORF">L345_04610</name>
</gene>
<accession>V8P6G5</accession>
<reference evidence="3 4" key="1">
    <citation type="journal article" date="2013" name="Proc. Natl. Acad. Sci. U.S.A.">
        <title>The king cobra genome reveals dynamic gene evolution and adaptation in the snake venom system.</title>
        <authorList>
            <person name="Vonk F.J."/>
            <person name="Casewell N.R."/>
            <person name="Henkel C.V."/>
            <person name="Heimberg A.M."/>
            <person name="Jansen H.J."/>
            <person name="McCleary R.J."/>
            <person name="Kerkkamp H.M."/>
            <person name="Vos R.A."/>
            <person name="Guerreiro I."/>
            <person name="Calvete J.J."/>
            <person name="Wuster W."/>
            <person name="Woods A.E."/>
            <person name="Logan J.M."/>
            <person name="Harrison R.A."/>
            <person name="Castoe T.A."/>
            <person name="de Koning A.P."/>
            <person name="Pollock D.D."/>
            <person name="Yandell M."/>
            <person name="Calderon D."/>
            <person name="Renjifo C."/>
            <person name="Currier R.B."/>
            <person name="Salgado D."/>
            <person name="Pla D."/>
            <person name="Sanz L."/>
            <person name="Hyder A.S."/>
            <person name="Ribeiro J.M."/>
            <person name="Arntzen J.W."/>
            <person name="van den Thillart G.E."/>
            <person name="Boetzer M."/>
            <person name="Pirovano W."/>
            <person name="Dirks R.P."/>
            <person name="Spaink H.P."/>
            <person name="Duboule D."/>
            <person name="McGlinn E."/>
            <person name="Kini R.M."/>
            <person name="Richardson M.K."/>
        </authorList>
    </citation>
    <scope>NUCLEOTIDE SEQUENCE</scope>
    <source>
        <tissue evidence="3">Blood</tissue>
    </source>
</reference>
<dbReference type="EMBL" id="AZIM01000732">
    <property type="protein sequence ID" value="ETE69603.1"/>
    <property type="molecule type" value="Genomic_DNA"/>
</dbReference>
<keyword evidence="2" id="KW-0732">Signal</keyword>
<comment type="caution">
    <text evidence="3">The sequence shown here is derived from an EMBL/GenBank/DDBJ whole genome shotgun (WGS) entry which is preliminary data.</text>
</comment>
<protein>
    <submittedName>
        <fullName evidence="3">Octapeptide-repeat protein T2</fullName>
    </submittedName>
</protein>
<feature type="chain" id="PRO_5004771414" evidence="2">
    <location>
        <begin position="20"/>
        <end position="276"/>
    </location>
</feature>
<name>V8P6G5_OPHHA</name>
<keyword evidence="4" id="KW-1185">Reference proteome</keyword>
<evidence type="ECO:0000313" key="4">
    <source>
        <dbReference type="Proteomes" id="UP000018936"/>
    </source>
</evidence>
<dbReference type="AlphaFoldDB" id="V8P6G5"/>